<dbReference type="AlphaFoldDB" id="A0A5C4N3M3"/>
<organism evidence="3 4">
    <name type="scientific">Mumia zhuanghuii</name>
    <dbReference type="NCBI Taxonomy" id="2585211"/>
    <lineage>
        <taxon>Bacteria</taxon>
        <taxon>Bacillati</taxon>
        <taxon>Actinomycetota</taxon>
        <taxon>Actinomycetes</taxon>
        <taxon>Propionibacteriales</taxon>
        <taxon>Nocardioidaceae</taxon>
        <taxon>Mumia</taxon>
    </lineage>
</organism>
<dbReference type="InterPro" id="IPR023393">
    <property type="entry name" value="START-like_dom_sf"/>
</dbReference>
<evidence type="ECO:0000256" key="1">
    <source>
        <dbReference type="ARBA" id="ARBA00006817"/>
    </source>
</evidence>
<dbReference type="SUPFAM" id="SSF55961">
    <property type="entry name" value="Bet v1-like"/>
    <property type="match status" value="1"/>
</dbReference>
<protein>
    <submittedName>
        <fullName evidence="3">Polyketide cyclase</fullName>
    </submittedName>
</protein>
<comment type="caution">
    <text evidence="3">The sequence shown here is derived from an EMBL/GenBank/DDBJ whole genome shotgun (WGS) entry which is preliminary data.</text>
</comment>
<reference evidence="3 4" key="1">
    <citation type="submission" date="2019-05" db="EMBL/GenBank/DDBJ databases">
        <title>Mumia sp. nov., isolated from the intestinal contents of plateau pika (Ochotona curzoniae) in the Qinghai-Tibet plateau of China.</title>
        <authorList>
            <person name="Tian Z."/>
        </authorList>
    </citation>
    <scope>NUCLEOTIDE SEQUENCE [LARGE SCALE GENOMIC DNA]</scope>
    <source>
        <strain evidence="4">527</strain>
    </source>
</reference>
<feature type="non-terminal residue" evidence="3">
    <location>
        <position position="109"/>
    </location>
</feature>
<dbReference type="Gene3D" id="3.30.530.20">
    <property type="match status" value="1"/>
</dbReference>
<evidence type="ECO:0000259" key="2">
    <source>
        <dbReference type="Pfam" id="PF08327"/>
    </source>
</evidence>
<proteinExistence type="inferred from homology"/>
<accession>A0A5C4N3M3</accession>
<name>A0A5C4N3M3_9ACTN</name>
<dbReference type="Pfam" id="PF08327">
    <property type="entry name" value="AHSA1"/>
    <property type="match status" value="1"/>
</dbReference>
<dbReference type="InterPro" id="IPR013538">
    <property type="entry name" value="ASHA1/2-like_C"/>
</dbReference>
<evidence type="ECO:0000313" key="4">
    <source>
        <dbReference type="Proteomes" id="UP000306740"/>
    </source>
</evidence>
<dbReference type="Proteomes" id="UP000306740">
    <property type="component" value="Unassembled WGS sequence"/>
</dbReference>
<gene>
    <name evidence="3" type="ORF">FHE65_00600</name>
</gene>
<comment type="similarity">
    <text evidence="1">Belongs to the AHA1 family.</text>
</comment>
<sequence>MTLSATGRRETRDGVDHLALDRDFPLPVEEVWAAVTDPERLSRWIGTWTGDPARGTVDFRMTAEGEDVPVETYVIEVCDPPRRLVTRTQAPDGAEPDWVLTVDLVDHDG</sequence>
<dbReference type="RefSeq" id="WP_194846463.1">
    <property type="nucleotide sequence ID" value="NZ_VDFR01000004.1"/>
</dbReference>
<dbReference type="EMBL" id="VDFR01000004">
    <property type="protein sequence ID" value="TNC52112.1"/>
    <property type="molecule type" value="Genomic_DNA"/>
</dbReference>
<evidence type="ECO:0000313" key="3">
    <source>
        <dbReference type="EMBL" id="TNC52112.1"/>
    </source>
</evidence>
<feature type="domain" description="Activator of Hsp90 ATPase homologue 1/2-like C-terminal" evidence="2">
    <location>
        <begin position="26"/>
        <end position="109"/>
    </location>
</feature>